<proteinExistence type="predicted"/>
<keyword evidence="3" id="KW-0808">Transferase</keyword>
<dbReference type="SFLD" id="SFLDS00019">
    <property type="entry name" value="Glutathione_Transferase_(cytos"/>
    <property type="match status" value="1"/>
</dbReference>
<dbReference type="InterPro" id="IPR036282">
    <property type="entry name" value="Glutathione-S-Trfase_C_sf"/>
</dbReference>
<name>A0A2W5F545_9HYPH</name>
<dbReference type="PROSITE" id="PS50405">
    <property type="entry name" value="GST_CTER"/>
    <property type="match status" value="1"/>
</dbReference>
<dbReference type="SUPFAM" id="SSF47616">
    <property type="entry name" value="GST C-terminal domain-like"/>
    <property type="match status" value="1"/>
</dbReference>
<dbReference type="AlphaFoldDB" id="A0A2W5F545"/>
<dbReference type="InterPro" id="IPR004045">
    <property type="entry name" value="Glutathione_S-Trfase_N"/>
</dbReference>
<dbReference type="InterPro" id="IPR036249">
    <property type="entry name" value="Thioredoxin-like_sf"/>
</dbReference>
<dbReference type="Gene3D" id="3.40.30.10">
    <property type="entry name" value="Glutaredoxin"/>
    <property type="match status" value="1"/>
</dbReference>
<dbReference type="Pfam" id="PF02798">
    <property type="entry name" value="GST_N"/>
    <property type="match status" value="1"/>
</dbReference>
<dbReference type="PANTHER" id="PTHR44051">
    <property type="entry name" value="GLUTATHIONE S-TRANSFERASE-RELATED"/>
    <property type="match status" value="1"/>
</dbReference>
<reference evidence="3 4" key="1">
    <citation type="submission" date="2017-08" db="EMBL/GenBank/DDBJ databases">
        <title>Infants hospitalized years apart are colonized by the same room-sourced microbial strains.</title>
        <authorList>
            <person name="Brooks B."/>
            <person name="Olm M.R."/>
            <person name="Firek B.A."/>
            <person name="Baker R."/>
            <person name="Thomas B.C."/>
            <person name="Morowitz M.J."/>
            <person name="Banfield J.F."/>
        </authorList>
    </citation>
    <scope>NUCLEOTIDE SEQUENCE [LARGE SCALE GENOMIC DNA]</scope>
    <source>
        <strain evidence="3">S2_009_000_R2_73</strain>
    </source>
</reference>
<protein>
    <submittedName>
        <fullName evidence="3">Glutathione S-transferase</fullName>
    </submittedName>
</protein>
<dbReference type="Gene3D" id="1.20.1050.10">
    <property type="match status" value="1"/>
</dbReference>
<gene>
    <name evidence="3" type="ORF">DI595_10990</name>
</gene>
<sequence>MIDLYTWITPNGLKISVALEELGLPYRSHAVDIEKGEQFAADYIRINPGSKIPAIIDNDNGTVLTESNAILIYLAEKTGRLLPASATERLAVTEWLMWQAANFGPTLGYAHYFLTYHAGEAPFAETRFATDVERLYRTLNDRLTGREYVTGDFSITDIAIWPWVSRFARHKINLDDFPAVQRWYRQLGQRESFKRGYRGTLRNVGRTGALTGDEVAG</sequence>
<dbReference type="InterPro" id="IPR040079">
    <property type="entry name" value="Glutathione_S-Trfase"/>
</dbReference>
<dbReference type="PANTHER" id="PTHR44051:SF8">
    <property type="entry name" value="GLUTATHIONE S-TRANSFERASE GSTA"/>
    <property type="match status" value="1"/>
</dbReference>
<dbReference type="EMBL" id="QFOL01000110">
    <property type="protein sequence ID" value="PZP50528.1"/>
    <property type="molecule type" value="Genomic_DNA"/>
</dbReference>
<organism evidence="3 4">
    <name type="scientific">Agrobacterium fabrum</name>
    <dbReference type="NCBI Taxonomy" id="1176649"/>
    <lineage>
        <taxon>Bacteria</taxon>
        <taxon>Pseudomonadati</taxon>
        <taxon>Pseudomonadota</taxon>
        <taxon>Alphaproteobacteria</taxon>
        <taxon>Hyphomicrobiales</taxon>
        <taxon>Rhizobiaceae</taxon>
        <taxon>Rhizobium/Agrobacterium group</taxon>
        <taxon>Agrobacterium</taxon>
        <taxon>Agrobacterium tumefaciens complex</taxon>
    </lineage>
</organism>
<dbReference type="Proteomes" id="UP000249769">
    <property type="component" value="Unassembled WGS sequence"/>
</dbReference>
<dbReference type="Pfam" id="PF13410">
    <property type="entry name" value="GST_C_2"/>
    <property type="match status" value="1"/>
</dbReference>
<evidence type="ECO:0000259" key="2">
    <source>
        <dbReference type="PROSITE" id="PS50405"/>
    </source>
</evidence>
<dbReference type="SUPFAM" id="SSF52833">
    <property type="entry name" value="Thioredoxin-like"/>
    <property type="match status" value="1"/>
</dbReference>
<evidence type="ECO:0000313" key="3">
    <source>
        <dbReference type="EMBL" id="PZP50528.1"/>
    </source>
</evidence>
<accession>A0A2W5F545</accession>
<feature type="domain" description="GST C-terminal" evidence="2">
    <location>
        <begin position="85"/>
        <end position="207"/>
    </location>
</feature>
<dbReference type="SFLD" id="SFLDG00358">
    <property type="entry name" value="Main_(cytGST)"/>
    <property type="match status" value="1"/>
</dbReference>
<dbReference type="PROSITE" id="PS50404">
    <property type="entry name" value="GST_NTER"/>
    <property type="match status" value="1"/>
</dbReference>
<evidence type="ECO:0000313" key="4">
    <source>
        <dbReference type="Proteomes" id="UP000249769"/>
    </source>
</evidence>
<comment type="caution">
    <text evidence="3">The sequence shown here is derived from an EMBL/GenBank/DDBJ whole genome shotgun (WGS) entry which is preliminary data.</text>
</comment>
<feature type="domain" description="GST N-terminal" evidence="1">
    <location>
        <begin position="1"/>
        <end position="82"/>
    </location>
</feature>
<dbReference type="GO" id="GO:0016740">
    <property type="term" value="F:transferase activity"/>
    <property type="evidence" value="ECO:0007669"/>
    <property type="project" value="UniProtKB-KW"/>
</dbReference>
<dbReference type="SFLD" id="SFLDG01151">
    <property type="entry name" value="Main.2:_Nu-like"/>
    <property type="match status" value="1"/>
</dbReference>
<dbReference type="InterPro" id="IPR010987">
    <property type="entry name" value="Glutathione-S-Trfase_C-like"/>
</dbReference>
<evidence type="ECO:0000259" key="1">
    <source>
        <dbReference type="PROSITE" id="PS50404"/>
    </source>
</evidence>
<dbReference type="CDD" id="cd03048">
    <property type="entry name" value="GST_N_Ure2p_like"/>
    <property type="match status" value="1"/>
</dbReference>